<organism evidence="2">
    <name type="scientific">Ajellomyces dermatitidis (strain ATCC 18188 / CBS 674.68)</name>
    <name type="common">Blastomyces dermatitidis</name>
    <dbReference type="NCBI Taxonomy" id="653446"/>
    <lineage>
        <taxon>Eukaryota</taxon>
        <taxon>Fungi</taxon>
        <taxon>Dikarya</taxon>
        <taxon>Ascomycota</taxon>
        <taxon>Pezizomycotina</taxon>
        <taxon>Eurotiomycetes</taxon>
        <taxon>Eurotiomycetidae</taxon>
        <taxon>Onygenales</taxon>
        <taxon>Ajellomycetaceae</taxon>
        <taxon>Blastomyces</taxon>
    </lineage>
</organism>
<dbReference type="SUPFAM" id="SSF56112">
    <property type="entry name" value="Protein kinase-like (PK-like)"/>
    <property type="match status" value="1"/>
</dbReference>
<evidence type="ECO:0008006" key="3">
    <source>
        <dbReference type="Google" id="ProtNLM"/>
    </source>
</evidence>
<dbReference type="InterPro" id="IPR011009">
    <property type="entry name" value="Kinase-like_dom_sf"/>
</dbReference>
<dbReference type="EMBL" id="GG749412">
    <property type="protein sequence ID" value="KMW66870.1"/>
    <property type="molecule type" value="Genomic_DNA"/>
</dbReference>
<proteinExistence type="predicted"/>
<evidence type="ECO:0000313" key="2">
    <source>
        <dbReference type="EMBL" id="KMW66870.1"/>
    </source>
</evidence>
<dbReference type="OrthoDB" id="25129at2759"/>
<name>A0A0J9ENK7_AJEDA</name>
<protein>
    <recommendedName>
        <fullName evidence="3">Aminoglycoside phosphotransferase domain-containing protein</fullName>
    </recommendedName>
</protein>
<feature type="compositionally biased region" description="Basic and acidic residues" evidence="1">
    <location>
        <begin position="49"/>
        <end position="61"/>
    </location>
</feature>
<dbReference type="Proteomes" id="UP000007802">
    <property type="component" value="Unassembled WGS sequence"/>
</dbReference>
<dbReference type="AlphaFoldDB" id="A0A0J9ENK7"/>
<evidence type="ECO:0000256" key="1">
    <source>
        <dbReference type="SAM" id="MobiDB-lite"/>
    </source>
</evidence>
<sequence>MSFDFEAYFHEHDPAATWSIRPLTGGIVNVTVRAVRSALIRPIETTQDGTEKGSQEFRDPGKFSGQSKPIRWLFSQFDSPLVPLPRASDVLVPRLIHHDKDSHLLIIEDLGNLTPLSDYLSPPPPGENQCQFQAILSNGNLWRSIGRRLGHFFANLHSKSTLEAVTTYFGATDLPGFIKTRIRQIWYGT</sequence>
<feature type="region of interest" description="Disordered" evidence="1">
    <location>
        <begin position="44"/>
        <end position="63"/>
    </location>
</feature>
<accession>A0A0J9ENK7</accession>
<gene>
    <name evidence="2" type="ORF">BDDG_11766</name>
</gene>
<reference evidence="2" key="1">
    <citation type="submission" date="2010-03" db="EMBL/GenBank/DDBJ databases">
        <title>Annotation of Blastomyces dermatitidis strain ATCC 18188.</title>
        <authorList>
            <consortium name="The Broad Institute Genome Sequencing Platform"/>
            <consortium name="Broad Institute Genome Sequencing Center for Infectious Disease."/>
            <person name="Cuomo C."/>
            <person name="Klein B."/>
            <person name="Sullivan T."/>
            <person name="Heitman J."/>
            <person name="Young S."/>
            <person name="Zeng Q."/>
            <person name="Gargeya S."/>
            <person name="Alvarado L."/>
            <person name="Berlin A.M."/>
            <person name="Chapman S.B."/>
            <person name="Chen Z."/>
            <person name="Freedman E."/>
            <person name="Gellesch M."/>
            <person name="Goldberg J."/>
            <person name="Griggs A."/>
            <person name="Gujja S."/>
            <person name="Heilman E."/>
            <person name="Heiman D."/>
            <person name="Howarth C."/>
            <person name="Mehta T."/>
            <person name="Neiman D."/>
            <person name="Pearson M."/>
            <person name="Roberts A."/>
            <person name="Saif S."/>
            <person name="Shea T."/>
            <person name="Shenoy N."/>
            <person name="Sisk P."/>
            <person name="Stolte C."/>
            <person name="Sykes S."/>
            <person name="White J."/>
            <person name="Yandava C."/>
            <person name="Haas B."/>
            <person name="Nusbaum C."/>
            <person name="Birren B."/>
        </authorList>
    </citation>
    <scope>NUCLEOTIDE SEQUENCE</scope>
    <source>
        <strain evidence="2">ATCC 18188</strain>
    </source>
</reference>